<dbReference type="EMBL" id="CAICTM010000049">
    <property type="protein sequence ID" value="CAB9498950.1"/>
    <property type="molecule type" value="Genomic_DNA"/>
</dbReference>
<keyword evidence="1" id="KW-0175">Coiled coil</keyword>
<organism evidence="3 4">
    <name type="scientific">Seminavis robusta</name>
    <dbReference type="NCBI Taxonomy" id="568900"/>
    <lineage>
        <taxon>Eukaryota</taxon>
        <taxon>Sar</taxon>
        <taxon>Stramenopiles</taxon>
        <taxon>Ochrophyta</taxon>
        <taxon>Bacillariophyta</taxon>
        <taxon>Bacillariophyceae</taxon>
        <taxon>Bacillariophycidae</taxon>
        <taxon>Naviculales</taxon>
        <taxon>Naviculaceae</taxon>
        <taxon>Seminavis</taxon>
    </lineage>
</organism>
<feature type="compositionally biased region" description="Polar residues" evidence="2">
    <location>
        <begin position="247"/>
        <end position="259"/>
    </location>
</feature>
<name>A0A9N8DEC0_9STRA</name>
<keyword evidence="4" id="KW-1185">Reference proteome</keyword>
<evidence type="ECO:0000313" key="4">
    <source>
        <dbReference type="Proteomes" id="UP001153069"/>
    </source>
</evidence>
<proteinExistence type="predicted"/>
<feature type="compositionally biased region" description="Acidic residues" evidence="2">
    <location>
        <begin position="216"/>
        <end position="225"/>
    </location>
</feature>
<gene>
    <name evidence="3" type="ORF">SEMRO_49_G028690.1</name>
</gene>
<evidence type="ECO:0000256" key="1">
    <source>
        <dbReference type="SAM" id="Coils"/>
    </source>
</evidence>
<feature type="region of interest" description="Disordered" evidence="2">
    <location>
        <begin position="204"/>
        <end position="259"/>
    </location>
</feature>
<comment type="caution">
    <text evidence="3">The sequence shown here is derived from an EMBL/GenBank/DDBJ whole genome shotgun (WGS) entry which is preliminary data.</text>
</comment>
<dbReference type="AlphaFoldDB" id="A0A9N8DEC0"/>
<accession>A0A9N8DEC0</accession>
<dbReference type="Proteomes" id="UP001153069">
    <property type="component" value="Unassembled WGS sequence"/>
</dbReference>
<sequence length="289" mass="32066">MITVLKSCIMAEGDTNPMGDDALAEMQIDEVRAPPGPDNCGPFWRWEISEEQLVECVKDKIPLVLRSYVDPKKKGKIQLHTILDPQDQVYCLDCVAHAIGLPEDQIPLNPQSLKLHKAGTSLYQHCMGKTAAQQEAEEQRKILAEKERAAEEAARLAESSRPFQPVEAETMTVESLCKQFHWDLNDPAKVQQATAMIDAIQGSDEKQTAKEPQPQSDDDQSDSEQSDNPGETMTAKQKSKKNASSQMMTMTRKPQMSSVQLSGMGGHAVFLICRSLLCGLCHQRKVDTT</sequence>
<reference evidence="3" key="1">
    <citation type="submission" date="2020-06" db="EMBL/GenBank/DDBJ databases">
        <authorList>
            <consortium name="Plant Systems Biology data submission"/>
        </authorList>
    </citation>
    <scope>NUCLEOTIDE SEQUENCE</scope>
    <source>
        <strain evidence="3">D6</strain>
    </source>
</reference>
<protein>
    <submittedName>
        <fullName evidence="3">Uncharacterized protein</fullName>
    </submittedName>
</protein>
<feature type="coiled-coil region" evidence="1">
    <location>
        <begin position="129"/>
        <end position="156"/>
    </location>
</feature>
<evidence type="ECO:0000313" key="3">
    <source>
        <dbReference type="EMBL" id="CAB9498950.1"/>
    </source>
</evidence>
<evidence type="ECO:0000256" key="2">
    <source>
        <dbReference type="SAM" id="MobiDB-lite"/>
    </source>
</evidence>